<organism evidence="1 2">
    <name type="scientific">Rhodovulum bhavnagarense</name>
    <dbReference type="NCBI Taxonomy" id="992286"/>
    <lineage>
        <taxon>Bacteria</taxon>
        <taxon>Pseudomonadati</taxon>
        <taxon>Pseudomonadota</taxon>
        <taxon>Alphaproteobacteria</taxon>
        <taxon>Rhodobacterales</taxon>
        <taxon>Paracoccaceae</taxon>
        <taxon>Rhodovulum</taxon>
    </lineage>
</organism>
<dbReference type="AlphaFoldDB" id="A0A4R2RG71"/>
<name>A0A4R2RG71_9RHOB</name>
<dbReference type="OrthoDB" id="7868158at2"/>
<dbReference type="Proteomes" id="UP000295050">
    <property type="component" value="Unassembled WGS sequence"/>
</dbReference>
<reference evidence="1 2" key="1">
    <citation type="submission" date="2019-03" db="EMBL/GenBank/DDBJ databases">
        <title>Genomic Encyclopedia of Type Strains, Phase IV (KMG-IV): sequencing the most valuable type-strain genomes for metagenomic binning, comparative biology and taxonomic classification.</title>
        <authorList>
            <person name="Goeker M."/>
        </authorList>
    </citation>
    <scope>NUCLEOTIDE SEQUENCE [LARGE SCALE GENOMIC DNA]</scope>
    <source>
        <strain evidence="1 2">DSM 24766</strain>
    </source>
</reference>
<accession>A0A4R2RG71</accession>
<evidence type="ECO:0000313" key="1">
    <source>
        <dbReference type="EMBL" id="TCP61077.1"/>
    </source>
</evidence>
<keyword evidence="2" id="KW-1185">Reference proteome</keyword>
<gene>
    <name evidence="1" type="ORF">EV663_10623</name>
</gene>
<dbReference type="RefSeq" id="WP_132951261.1">
    <property type="nucleotide sequence ID" value="NZ_SLXU01000006.1"/>
</dbReference>
<proteinExistence type="predicted"/>
<evidence type="ECO:0000313" key="2">
    <source>
        <dbReference type="Proteomes" id="UP000295050"/>
    </source>
</evidence>
<dbReference type="EMBL" id="SLXU01000006">
    <property type="protein sequence ID" value="TCP61077.1"/>
    <property type="molecule type" value="Genomic_DNA"/>
</dbReference>
<comment type="caution">
    <text evidence="1">The sequence shown here is derived from an EMBL/GenBank/DDBJ whole genome shotgun (WGS) entry which is preliminary data.</text>
</comment>
<sequence>MPPIPPDIAKLYENSHDMTGLDDTGRSLLANIRFCDMRIWQLNNEWAVADTARTAYMAALRREMGMSDE</sequence>
<protein>
    <submittedName>
        <fullName evidence="1">Uncharacterized protein</fullName>
    </submittedName>
</protein>